<reference evidence="1" key="1">
    <citation type="submission" date="2015-06" db="UniProtKB">
        <authorList>
            <consortium name="EnsemblPlants"/>
        </authorList>
    </citation>
    <scope>IDENTIFICATION</scope>
</reference>
<accession>M8BXD2</accession>
<dbReference type="AlphaFoldDB" id="M8BXD2"/>
<proteinExistence type="predicted"/>
<evidence type="ECO:0000313" key="1">
    <source>
        <dbReference type="EnsemblPlants" id="EMT07603"/>
    </source>
</evidence>
<organism evidence="1">
    <name type="scientific">Aegilops tauschii</name>
    <name type="common">Tausch's goatgrass</name>
    <name type="synonym">Aegilops squarrosa</name>
    <dbReference type="NCBI Taxonomy" id="37682"/>
    <lineage>
        <taxon>Eukaryota</taxon>
        <taxon>Viridiplantae</taxon>
        <taxon>Streptophyta</taxon>
        <taxon>Embryophyta</taxon>
        <taxon>Tracheophyta</taxon>
        <taxon>Spermatophyta</taxon>
        <taxon>Magnoliopsida</taxon>
        <taxon>Liliopsida</taxon>
        <taxon>Poales</taxon>
        <taxon>Poaceae</taxon>
        <taxon>BOP clade</taxon>
        <taxon>Pooideae</taxon>
        <taxon>Triticodae</taxon>
        <taxon>Triticeae</taxon>
        <taxon>Triticinae</taxon>
        <taxon>Aegilops</taxon>
    </lineage>
</organism>
<name>M8BXD2_AEGTA</name>
<sequence>MPAHLARRLQLLAGFATRAAACLAMSAGAAYGQEWRSRQHAQLGNRWLKLQVVVSTNWPYQAGLLLSRVRAWYKGLIGRLACFWYINEDIPDINSFSDRFFDTLGIDGSFMPWLDLNGGSRLKSNSEDTQPKIEIFLPEPKGCSTVCDVLLVDHMLLWHVKDHCDHKQSQVAAAPLSTEEAFVGYSMHKTALLCVISFKLSLQQKMKCIFVISRSLRDAACRSSIATWNVPEMQIYMLFPVSLGFPNPKGKIDPYMAVQYRSQEHKGGTARGPRRHRPHGAAGLCVVFSILQRMMNYTVEFSRGRISGDPCFQVAGIEGQKRYICRGAASVAPLLPKGKVKEGACVVLLQFAARIAVSNLHKNAKKSFSETIKDMYLHYNERSGLLLCGFQT</sequence>
<protein>
    <submittedName>
        <fullName evidence="1">Uncharacterized protein</fullName>
    </submittedName>
</protein>
<dbReference type="EnsemblPlants" id="EMT07603">
    <property type="protein sequence ID" value="EMT07603"/>
    <property type="gene ID" value="F775_07751"/>
</dbReference>